<evidence type="ECO:0000313" key="4">
    <source>
        <dbReference type="EMBL" id="RED54370.1"/>
    </source>
</evidence>
<dbReference type="Gene3D" id="1.10.3020.10">
    <property type="entry name" value="alpha-amino acid ester hydrolase ( Helical cap domain)"/>
    <property type="match status" value="1"/>
</dbReference>
<dbReference type="EMBL" id="QRDW01000001">
    <property type="protein sequence ID" value="RED54370.1"/>
    <property type="molecule type" value="Genomic_DNA"/>
</dbReference>
<dbReference type="Gene3D" id="3.40.50.1820">
    <property type="entry name" value="alpha/beta hydrolase"/>
    <property type="match status" value="1"/>
</dbReference>
<dbReference type="InterPro" id="IPR013736">
    <property type="entry name" value="Xaa-Pro_dipept_C"/>
</dbReference>
<dbReference type="Gene3D" id="2.60.120.260">
    <property type="entry name" value="Galactose-binding domain-like"/>
    <property type="match status" value="1"/>
</dbReference>
<name>A0A3D9HY75_9PROT</name>
<comment type="caution">
    <text evidence="4">The sequence shown here is derived from an EMBL/GenBank/DDBJ whole genome shotgun (WGS) entry which is preliminary data.</text>
</comment>
<gene>
    <name evidence="4" type="ORF">DFP90_1011173</name>
</gene>
<dbReference type="PANTHER" id="PTHR43056">
    <property type="entry name" value="PEPTIDASE S9 PROLYL OLIGOPEPTIDASE"/>
    <property type="match status" value="1"/>
</dbReference>
<feature type="domain" description="Xaa-Pro dipeptidyl-peptidase C-terminal" evidence="3">
    <location>
        <begin position="291"/>
        <end position="547"/>
    </location>
</feature>
<dbReference type="NCBIfam" id="TIGR00976">
    <property type="entry name" value="CocE_NonD"/>
    <property type="match status" value="1"/>
</dbReference>
<feature type="region of interest" description="Disordered" evidence="2">
    <location>
        <begin position="533"/>
        <end position="560"/>
    </location>
</feature>
<dbReference type="AlphaFoldDB" id="A0A3D9HY75"/>
<dbReference type="SUPFAM" id="SSF53474">
    <property type="entry name" value="alpha/beta-Hydrolases"/>
    <property type="match status" value="1"/>
</dbReference>
<evidence type="ECO:0000259" key="3">
    <source>
        <dbReference type="SMART" id="SM00939"/>
    </source>
</evidence>
<dbReference type="InterPro" id="IPR005674">
    <property type="entry name" value="CocE/Ser_esterase"/>
</dbReference>
<proteinExistence type="predicted"/>
<keyword evidence="1" id="KW-0378">Hydrolase</keyword>
<dbReference type="SUPFAM" id="SSF49785">
    <property type="entry name" value="Galactose-binding domain-like"/>
    <property type="match status" value="1"/>
</dbReference>
<dbReference type="InterPro" id="IPR008979">
    <property type="entry name" value="Galactose-bd-like_sf"/>
</dbReference>
<dbReference type="Pfam" id="PF02129">
    <property type="entry name" value="Peptidase_S15"/>
    <property type="match status" value="1"/>
</dbReference>
<feature type="compositionally biased region" description="Polar residues" evidence="2">
    <location>
        <begin position="545"/>
        <end position="560"/>
    </location>
</feature>
<protein>
    <recommendedName>
        <fullName evidence="3">Xaa-Pro dipeptidyl-peptidase C-terminal domain-containing protein</fullName>
    </recommendedName>
</protein>
<dbReference type="OrthoDB" id="9806163at2"/>
<evidence type="ECO:0000256" key="1">
    <source>
        <dbReference type="ARBA" id="ARBA00022801"/>
    </source>
</evidence>
<reference evidence="4 5" key="1">
    <citation type="submission" date="2018-07" db="EMBL/GenBank/DDBJ databases">
        <title>Genomic Encyclopedia of Type Strains, Phase III (KMG-III): the genomes of soil and plant-associated and newly described type strains.</title>
        <authorList>
            <person name="Whitman W."/>
        </authorList>
    </citation>
    <scope>NUCLEOTIDE SEQUENCE [LARGE SCALE GENOMIC DNA]</scope>
    <source>
        <strain evidence="4 5">CECT 8488</strain>
    </source>
</reference>
<dbReference type="PANTHER" id="PTHR43056:SF10">
    <property type="entry name" value="COCE_NOND FAMILY, PUTATIVE (AFU_ORTHOLOGUE AFUA_7G00600)-RELATED"/>
    <property type="match status" value="1"/>
</dbReference>
<organism evidence="4 5">
    <name type="scientific">Aestuariispira insulae</name>
    <dbReference type="NCBI Taxonomy" id="1461337"/>
    <lineage>
        <taxon>Bacteria</taxon>
        <taxon>Pseudomonadati</taxon>
        <taxon>Pseudomonadota</taxon>
        <taxon>Alphaproteobacteria</taxon>
        <taxon>Rhodospirillales</taxon>
        <taxon>Kiloniellaceae</taxon>
        <taxon>Aestuariispira</taxon>
    </lineage>
</organism>
<dbReference type="InterPro" id="IPR029058">
    <property type="entry name" value="AB_hydrolase_fold"/>
</dbReference>
<sequence length="669" mass="75515">MQTITDFQHEVEEFENIWIPMPDGVQLAARLWKPKGSEQAPVPAILEHLPYRKGDGTRARDNLTHPYMAGHGYACIRVDMRGNGNSDGLMEDEYSQQELDDAVSVINWLCDQVWCDGNVGMMGISWGGFNGLQVAAMQPPALKAVITLCSTDDRYADDIHYKGGCLLNENLGWGATMLSYSSRPPDPAHVGEKWREIWLERLENQPLLSDLWLRHQTRDDYWKHGSVCEDYAKITAAVLAVGGWADAYSNAIPRLLSNLKSPARGIIGPWIHKYPHFATPEPRIGFLQEALRWWDKWLKGIETGVMHDATYTAYMMDGIAPKTSYSERPGHWVTEPEWPSDNIQMLPFFLNHGLLQQTADPWRDMHYRSPQDTGQASGEFCPIWMGADMPGDQRVDDAGSLCFDGAPAVEDIELFGAPVLDLEVAVDQPKALIAARLCDVGPDGASSRITYGLLNLCHRQGHDRPEDMPVGKPVRLRLQLDDIAYRLPKGHHLRLSLSTAYWPMVWPSPKPVTITIEPGKSILELPMRMETRTDNVDFPPPEGASPQQRETLREASNSRTVMKDMESGVSILTIEDDFGLGRDLDTGLATGSTAREVYRIHPDNPLSANMETSWTQELIREGWHVRTATELGMWSDETHFHISASLEAFEDDKRIFEKHWKETIPRDWL</sequence>
<dbReference type="Pfam" id="PF08530">
    <property type="entry name" value="PepX_C"/>
    <property type="match status" value="1"/>
</dbReference>
<keyword evidence="5" id="KW-1185">Reference proteome</keyword>
<evidence type="ECO:0000256" key="2">
    <source>
        <dbReference type="SAM" id="MobiDB-lite"/>
    </source>
</evidence>
<dbReference type="InterPro" id="IPR050585">
    <property type="entry name" value="Xaa-Pro_dipeptidyl-ppase/CocE"/>
</dbReference>
<evidence type="ECO:0000313" key="5">
    <source>
        <dbReference type="Proteomes" id="UP000256845"/>
    </source>
</evidence>
<dbReference type="SMART" id="SM00939">
    <property type="entry name" value="PepX_C"/>
    <property type="match status" value="1"/>
</dbReference>
<accession>A0A3D9HY75</accession>
<dbReference type="GO" id="GO:0008239">
    <property type="term" value="F:dipeptidyl-peptidase activity"/>
    <property type="evidence" value="ECO:0007669"/>
    <property type="project" value="InterPro"/>
</dbReference>
<dbReference type="InterPro" id="IPR000383">
    <property type="entry name" value="Xaa-Pro-like_dom"/>
</dbReference>
<dbReference type="Proteomes" id="UP000256845">
    <property type="component" value="Unassembled WGS sequence"/>
</dbReference>